<feature type="domain" description="Protein kinase" evidence="12">
    <location>
        <begin position="14"/>
        <end position="269"/>
    </location>
</feature>
<dbReference type="PROSITE" id="PS50011">
    <property type="entry name" value="PROTEIN_KINASE_DOM"/>
    <property type="match status" value="1"/>
</dbReference>
<dbReference type="Gene3D" id="1.10.510.10">
    <property type="entry name" value="Transferase(Phosphotransferase) domain 1"/>
    <property type="match status" value="1"/>
</dbReference>
<dbReference type="InterPro" id="IPR050629">
    <property type="entry name" value="STE20/SPS1-PAK"/>
</dbReference>
<evidence type="ECO:0000256" key="10">
    <source>
        <dbReference type="PROSITE-ProRule" id="PRU10141"/>
    </source>
</evidence>
<feature type="non-terminal residue" evidence="13">
    <location>
        <position position="270"/>
    </location>
</feature>
<sequence>MQPVNNQIPVTSLYKREDVIGRGNFGVVYKGVDLRTKKVVAIKVLNLDTPEDDVLDVQREIALLSQLKQADALNVTKYHGSYLFGTRLWIIMDYCAGGSVRTLLKAGKVEERYTAIIARELLLALQYIHKAGIIHRDIKAANVLITKEGRVQLCDFGVAAQLSTNKLKRNTIVGTPYWMAPEVIMEGSAYNFKADIWSLGITIYEIATGSPPYSNQEAMKVILLIPRSKPARLEGSQYSPCLKEFVALCLDEQPDERPSAEELSKTKFIK</sequence>
<evidence type="ECO:0000256" key="8">
    <source>
        <dbReference type="ARBA" id="ARBA00047899"/>
    </source>
</evidence>
<evidence type="ECO:0000256" key="11">
    <source>
        <dbReference type="RuleBase" id="RU000304"/>
    </source>
</evidence>
<evidence type="ECO:0000256" key="2">
    <source>
        <dbReference type="ARBA" id="ARBA00012513"/>
    </source>
</evidence>
<dbReference type="InterPro" id="IPR001245">
    <property type="entry name" value="Ser-Thr/Tyr_kinase_cat_dom"/>
</dbReference>
<keyword evidence="4" id="KW-0808">Transferase</keyword>
<keyword evidence="14" id="KW-1185">Reference proteome</keyword>
<dbReference type="STRING" id="857566.A0A1E3PER9"/>
<gene>
    <name evidence="13" type="ORF">NADFUDRAFT_27474</name>
</gene>
<protein>
    <recommendedName>
        <fullName evidence="2">non-specific serine/threonine protein kinase</fullName>
        <ecNumber evidence="2">2.7.11.1</ecNumber>
    </recommendedName>
</protein>
<dbReference type="PANTHER" id="PTHR48012:SF10">
    <property type="entry name" value="FI20177P1"/>
    <property type="match status" value="1"/>
</dbReference>
<evidence type="ECO:0000256" key="9">
    <source>
        <dbReference type="ARBA" id="ARBA00048679"/>
    </source>
</evidence>
<keyword evidence="7 10" id="KW-0067">ATP-binding</keyword>
<dbReference type="GO" id="GO:0004674">
    <property type="term" value="F:protein serine/threonine kinase activity"/>
    <property type="evidence" value="ECO:0007669"/>
    <property type="project" value="UniProtKB-KW"/>
</dbReference>
<accession>A0A1E3PER9</accession>
<dbReference type="OrthoDB" id="248923at2759"/>
<dbReference type="PRINTS" id="PR00109">
    <property type="entry name" value="TYRKINASE"/>
</dbReference>
<dbReference type="EMBL" id="KV454413">
    <property type="protein sequence ID" value="ODQ63909.1"/>
    <property type="molecule type" value="Genomic_DNA"/>
</dbReference>
<dbReference type="PANTHER" id="PTHR48012">
    <property type="entry name" value="STERILE20-LIKE KINASE, ISOFORM B-RELATED"/>
    <property type="match status" value="1"/>
</dbReference>
<comment type="catalytic activity">
    <reaction evidence="9">
        <text>L-seryl-[protein] + ATP = O-phospho-L-seryl-[protein] + ADP + H(+)</text>
        <dbReference type="Rhea" id="RHEA:17989"/>
        <dbReference type="Rhea" id="RHEA-COMP:9863"/>
        <dbReference type="Rhea" id="RHEA-COMP:11604"/>
        <dbReference type="ChEBI" id="CHEBI:15378"/>
        <dbReference type="ChEBI" id="CHEBI:29999"/>
        <dbReference type="ChEBI" id="CHEBI:30616"/>
        <dbReference type="ChEBI" id="CHEBI:83421"/>
        <dbReference type="ChEBI" id="CHEBI:456216"/>
        <dbReference type="EC" id="2.7.11.1"/>
    </reaction>
</comment>
<dbReference type="EC" id="2.7.11.1" evidence="2"/>
<evidence type="ECO:0000256" key="3">
    <source>
        <dbReference type="ARBA" id="ARBA00022527"/>
    </source>
</evidence>
<keyword evidence="3 11" id="KW-0723">Serine/threonine-protein kinase</keyword>
<dbReference type="InterPro" id="IPR008271">
    <property type="entry name" value="Ser/Thr_kinase_AS"/>
</dbReference>
<proteinExistence type="inferred from homology"/>
<name>A0A1E3PER9_9ASCO</name>
<dbReference type="PIRSF" id="PIRSF000654">
    <property type="entry name" value="Integrin-linked_kinase"/>
    <property type="match status" value="1"/>
</dbReference>
<evidence type="ECO:0000313" key="13">
    <source>
        <dbReference type="EMBL" id="ODQ63909.1"/>
    </source>
</evidence>
<comment type="similarity">
    <text evidence="1">Belongs to the protein kinase superfamily. STE Ser/Thr protein kinase family. STE20 subfamily.</text>
</comment>
<feature type="binding site" evidence="10">
    <location>
        <position position="43"/>
    </location>
    <ligand>
        <name>ATP</name>
        <dbReference type="ChEBI" id="CHEBI:30616"/>
    </ligand>
</feature>
<dbReference type="GO" id="GO:0005524">
    <property type="term" value="F:ATP binding"/>
    <property type="evidence" value="ECO:0007669"/>
    <property type="project" value="UniProtKB-UniRule"/>
</dbReference>
<reference evidence="13 14" key="1">
    <citation type="journal article" date="2016" name="Proc. Natl. Acad. Sci. U.S.A.">
        <title>Comparative genomics of biotechnologically important yeasts.</title>
        <authorList>
            <person name="Riley R."/>
            <person name="Haridas S."/>
            <person name="Wolfe K.H."/>
            <person name="Lopes M.R."/>
            <person name="Hittinger C.T."/>
            <person name="Goeker M."/>
            <person name="Salamov A.A."/>
            <person name="Wisecaver J.H."/>
            <person name="Long T.M."/>
            <person name="Calvey C.H."/>
            <person name="Aerts A.L."/>
            <person name="Barry K.W."/>
            <person name="Choi C."/>
            <person name="Clum A."/>
            <person name="Coughlan A.Y."/>
            <person name="Deshpande S."/>
            <person name="Douglass A.P."/>
            <person name="Hanson S.J."/>
            <person name="Klenk H.-P."/>
            <person name="LaButti K.M."/>
            <person name="Lapidus A."/>
            <person name="Lindquist E.A."/>
            <person name="Lipzen A.M."/>
            <person name="Meier-Kolthoff J.P."/>
            <person name="Ohm R.A."/>
            <person name="Otillar R.P."/>
            <person name="Pangilinan J.L."/>
            <person name="Peng Y."/>
            <person name="Rokas A."/>
            <person name="Rosa C.A."/>
            <person name="Scheuner C."/>
            <person name="Sibirny A.A."/>
            <person name="Slot J.C."/>
            <person name="Stielow J.B."/>
            <person name="Sun H."/>
            <person name="Kurtzman C.P."/>
            <person name="Blackwell M."/>
            <person name="Grigoriev I.V."/>
            <person name="Jeffries T.W."/>
        </authorList>
    </citation>
    <scope>NUCLEOTIDE SEQUENCE [LARGE SCALE GENOMIC DNA]</scope>
    <source>
        <strain evidence="13 14">DSM 6958</strain>
    </source>
</reference>
<dbReference type="Proteomes" id="UP000095009">
    <property type="component" value="Unassembled WGS sequence"/>
</dbReference>
<keyword evidence="5 10" id="KW-0547">Nucleotide-binding</keyword>
<organism evidence="13 14">
    <name type="scientific">Nadsonia fulvescens var. elongata DSM 6958</name>
    <dbReference type="NCBI Taxonomy" id="857566"/>
    <lineage>
        <taxon>Eukaryota</taxon>
        <taxon>Fungi</taxon>
        <taxon>Dikarya</taxon>
        <taxon>Ascomycota</taxon>
        <taxon>Saccharomycotina</taxon>
        <taxon>Dipodascomycetes</taxon>
        <taxon>Dipodascales</taxon>
        <taxon>Dipodascales incertae sedis</taxon>
        <taxon>Nadsonia</taxon>
    </lineage>
</organism>
<evidence type="ECO:0000256" key="4">
    <source>
        <dbReference type="ARBA" id="ARBA00022679"/>
    </source>
</evidence>
<dbReference type="InterPro" id="IPR000719">
    <property type="entry name" value="Prot_kinase_dom"/>
</dbReference>
<evidence type="ECO:0000259" key="12">
    <source>
        <dbReference type="PROSITE" id="PS50011"/>
    </source>
</evidence>
<evidence type="ECO:0000256" key="5">
    <source>
        <dbReference type="ARBA" id="ARBA00022741"/>
    </source>
</evidence>
<dbReference type="InterPro" id="IPR011009">
    <property type="entry name" value="Kinase-like_dom_sf"/>
</dbReference>
<dbReference type="Pfam" id="PF00069">
    <property type="entry name" value="Pkinase"/>
    <property type="match status" value="1"/>
</dbReference>
<comment type="catalytic activity">
    <reaction evidence="8">
        <text>L-threonyl-[protein] + ATP = O-phospho-L-threonyl-[protein] + ADP + H(+)</text>
        <dbReference type="Rhea" id="RHEA:46608"/>
        <dbReference type="Rhea" id="RHEA-COMP:11060"/>
        <dbReference type="Rhea" id="RHEA-COMP:11605"/>
        <dbReference type="ChEBI" id="CHEBI:15378"/>
        <dbReference type="ChEBI" id="CHEBI:30013"/>
        <dbReference type="ChEBI" id="CHEBI:30616"/>
        <dbReference type="ChEBI" id="CHEBI:61977"/>
        <dbReference type="ChEBI" id="CHEBI:456216"/>
        <dbReference type="EC" id="2.7.11.1"/>
    </reaction>
</comment>
<dbReference type="SUPFAM" id="SSF56112">
    <property type="entry name" value="Protein kinase-like (PK-like)"/>
    <property type="match status" value="1"/>
</dbReference>
<evidence type="ECO:0000313" key="14">
    <source>
        <dbReference type="Proteomes" id="UP000095009"/>
    </source>
</evidence>
<evidence type="ECO:0000256" key="1">
    <source>
        <dbReference type="ARBA" id="ARBA00008874"/>
    </source>
</evidence>
<dbReference type="FunFam" id="1.10.510.10:FF:000499">
    <property type="entry name" value="Serine/threonine-protein kinase KIC1"/>
    <property type="match status" value="1"/>
</dbReference>
<dbReference type="PROSITE" id="PS00107">
    <property type="entry name" value="PROTEIN_KINASE_ATP"/>
    <property type="match status" value="1"/>
</dbReference>
<dbReference type="InterPro" id="IPR017441">
    <property type="entry name" value="Protein_kinase_ATP_BS"/>
</dbReference>
<dbReference type="PROSITE" id="PS00108">
    <property type="entry name" value="PROTEIN_KINASE_ST"/>
    <property type="match status" value="1"/>
</dbReference>
<evidence type="ECO:0000256" key="6">
    <source>
        <dbReference type="ARBA" id="ARBA00022777"/>
    </source>
</evidence>
<evidence type="ECO:0000256" key="7">
    <source>
        <dbReference type="ARBA" id="ARBA00022840"/>
    </source>
</evidence>
<dbReference type="AlphaFoldDB" id="A0A1E3PER9"/>
<dbReference type="GO" id="GO:0005737">
    <property type="term" value="C:cytoplasm"/>
    <property type="evidence" value="ECO:0007669"/>
    <property type="project" value="TreeGrafter"/>
</dbReference>
<keyword evidence="6 13" id="KW-0418">Kinase</keyword>
<dbReference type="SMART" id="SM00220">
    <property type="entry name" value="S_TKc"/>
    <property type="match status" value="1"/>
</dbReference>